<reference evidence="5 6" key="1">
    <citation type="submission" date="2014-04" db="EMBL/GenBank/DDBJ databases">
        <title>Evolutionary Origins and Diversification of the Mycorrhizal Mutualists.</title>
        <authorList>
            <consortium name="DOE Joint Genome Institute"/>
            <consortium name="Mycorrhizal Genomics Consortium"/>
            <person name="Kohler A."/>
            <person name="Kuo A."/>
            <person name="Nagy L.G."/>
            <person name="Floudas D."/>
            <person name="Copeland A."/>
            <person name="Barry K.W."/>
            <person name="Cichocki N."/>
            <person name="Veneault-Fourrey C."/>
            <person name="LaButti K."/>
            <person name="Lindquist E.A."/>
            <person name="Lipzen A."/>
            <person name="Lundell T."/>
            <person name="Morin E."/>
            <person name="Murat C."/>
            <person name="Riley R."/>
            <person name="Ohm R."/>
            <person name="Sun H."/>
            <person name="Tunlid A."/>
            <person name="Henrissat B."/>
            <person name="Grigoriev I.V."/>
            <person name="Hibbett D.S."/>
            <person name="Martin F."/>
        </authorList>
    </citation>
    <scope>NUCLEOTIDE SEQUENCE [LARGE SCALE GENOMIC DNA]</scope>
    <source>
        <strain evidence="5 6">Koide BX008</strain>
    </source>
</reference>
<sequence>MIKESRNNFHHVTKDGDGISPVCFDAPSAPVLVGCGHLYCAACIHHCLTSAVDRKRFPFLCIGDEDRCKVPIAIPIIRCATPDCSQIYRCDGNKQSFNCSAPCNRIQCHCGAHICWICLAAFNDSSTVYSHLSGVHGGVFII</sequence>
<gene>
    <name evidence="5" type="ORF">M378DRAFT_170868</name>
</gene>
<keyword evidence="3" id="KW-0862">Zinc</keyword>
<dbReference type="Pfam" id="PF00097">
    <property type="entry name" value="zf-C3HC4"/>
    <property type="match status" value="1"/>
</dbReference>
<dbReference type="PROSITE" id="PS00518">
    <property type="entry name" value="ZF_RING_1"/>
    <property type="match status" value="1"/>
</dbReference>
<dbReference type="STRING" id="946122.A0A0C2WAE8"/>
<dbReference type="InterPro" id="IPR018957">
    <property type="entry name" value="Znf_C3HC4_RING-type"/>
</dbReference>
<dbReference type="InParanoid" id="A0A0C2WAE8"/>
<evidence type="ECO:0000313" key="6">
    <source>
        <dbReference type="Proteomes" id="UP000054549"/>
    </source>
</evidence>
<keyword evidence="2" id="KW-0863">Zinc-finger</keyword>
<proteinExistence type="predicted"/>
<feature type="non-terminal residue" evidence="5">
    <location>
        <position position="142"/>
    </location>
</feature>
<name>A0A0C2WAE8_AMAMK</name>
<evidence type="ECO:0000256" key="3">
    <source>
        <dbReference type="ARBA" id="ARBA00022833"/>
    </source>
</evidence>
<dbReference type="InterPro" id="IPR013087">
    <property type="entry name" value="Znf_C2H2_type"/>
</dbReference>
<dbReference type="HOGENOM" id="CLU_1820337_0_0_1"/>
<dbReference type="AlphaFoldDB" id="A0A0C2WAE8"/>
<evidence type="ECO:0000313" key="5">
    <source>
        <dbReference type="EMBL" id="KIL58232.1"/>
    </source>
</evidence>
<feature type="domain" description="C2H2-type" evidence="4">
    <location>
        <begin position="115"/>
        <end position="136"/>
    </location>
</feature>
<evidence type="ECO:0000256" key="2">
    <source>
        <dbReference type="ARBA" id="ARBA00022771"/>
    </source>
</evidence>
<dbReference type="OrthoDB" id="1431934at2759"/>
<dbReference type="Gene3D" id="3.30.40.10">
    <property type="entry name" value="Zinc/RING finger domain, C3HC4 (zinc finger)"/>
    <property type="match status" value="1"/>
</dbReference>
<evidence type="ECO:0000259" key="4">
    <source>
        <dbReference type="PROSITE" id="PS00028"/>
    </source>
</evidence>
<dbReference type="EMBL" id="KN818344">
    <property type="protein sequence ID" value="KIL58232.1"/>
    <property type="molecule type" value="Genomic_DNA"/>
</dbReference>
<dbReference type="InterPro" id="IPR013083">
    <property type="entry name" value="Znf_RING/FYVE/PHD"/>
</dbReference>
<organism evidence="5 6">
    <name type="scientific">Amanita muscaria (strain Koide BX008)</name>
    <dbReference type="NCBI Taxonomy" id="946122"/>
    <lineage>
        <taxon>Eukaryota</taxon>
        <taxon>Fungi</taxon>
        <taxon>Dikarya</taxon>
        <taxon>Basidiomycota</taxon>
        <taxon>Agaricomycotina</taxon>
        <taxon>Agaricomycetes</taxon>
        <taxon>Agaricomycetidae</taxon>
        <taxon>Agaricales</taxon>
        <taxon>Pluteineae</taxon>
        <taxon>Amanitaceae</taxon>
        <taxon>Amanita</taxon>
    </lineage>
</organism>
<dbReference type="Proteomes" id="UP000054549">
    <property type="component" value="Unassembled WGS sequence"/>
</dbReference>
<evidence type="ECO:0000256" key="1">
    <source>
        <dbReference type="ARBA" id="ARBA00022723"/>
    </source>
</evidence>
<accession>A0A0C2WAE8</accession>
<dbReference type="InterPro" id="IPR017907">
    <property type="entry name" value="Znf_RING_CS"/>
</dbReference>
<dbReference type="GO" id="GO:0008270">
    <property type="term" value="F:zinc ion binding"/>
    <property type="evidence" value="ECO:0007669"/>
    <property type="project" value="UniProtKB-KW"/>
</dbReference>
<keyword evidence="6" id="KW-1185">Reference proteome</keyword>
<dbReference type="PROSITE" id="PS00028">
    <property type="entry name" value="ZINC_FINGER_C2H2_1"/>
    <property type="match status" value="1"/>
</dbReference>
<dbReference type="SUPFAM" id="SSF57850">
    <property type="entry name" value="RING/U-box"/>
    <property type="match status" value="1"/>
</dbReference>
<keyword evidence="1" id="KW-0479">Metal-binding</keyword>
<protein>
    <recommendedName>
        <fullName evidence="4">C2H2-type domain-containing protein</fullName>
    </recommendedName>
</protein>